<evidence type="ECO:0000256" key="5">
    <source>
        <dbReference type="ARBA" id="ARBA00037974"/>
    </source>
</evidence>
<accession>A0A081NFV1</accession>
<evidence type="ECO:0000313" key="8">
    <source>
        <dbReference type="Proteomes" id="UP000028073"/>
    </source>
</evidence>
<dbReference type="InterPro" id="IPR015422">
    <property type="entry name" value="PyrdxlP-dep_Trfase_small"/>
</dbReference>
<keyword evidence="3" id="KW-0663">Pyridoxal phosphate</keyword>
<proteinExistence type="inferred from homology"/>
<dbReference type="OrthoDB" id="3224382at2"/>
<comment type="similarity">
    <text evidence="5">Belongs to the class-II pyridoxal-phosphate-dependent aminotransferase family. MalY/PatB cystathionine beta-lyase subfamily.</text>
</comment>
<feature type="domain" description="Aminotransferase class I/classII large" evidence="6">
    <location>
        <begin position="30"/>
        <end position="375"/>
    </location>
</feature>
<protein>
    <recommendedName>
        <fullName evidence="2">cysteine-S-conjugate beta-lyase</fullName>
        <ecNumber evidence="2">4.4.1.13</ecNumber>
    </recommendedName>
</protein>
<dbReference type="eggNOG" id="COG1168">
    <property type="taxonomic scope" value="Bacteria"/>
</dbReference>
<evidence type="ECO:0000313" key="7">
    <source>
        <dbReference type="EMBL" id="KEQ17324.1"/>
    </source>
</evidence>
<evidence type="ECO:0000256" key="1">
    <source>
        <dbReference type="ARBA" id="ARBA00001933"/>
    </source>
</evidence>
<dbReference type="Pfam" id="PF00155">
    <property type="entry name" value="Aminotran_1_2"/>
    <property type="match status" value="1"/>
</dbReference>
<dbReference type="Gene3D" id="3.90.1150.10">
    <property type="entry name" value="Aspartate Aminotransferase, domain 1"/>
    <property type="match status" value="1"/>
</dbReference>
<dbReference type="GO" id="GO:0008483">
    <property type="term" value="F:transaminase activity"/>
    <property type="evidence" value="ECO:0007669"/>
    <property type="project" value="UniProtKB-KW"/>
</dbReference>
<keyword evidence="8" id="KW-1185">Reference proteome</keyword>
<dbReference type="CDD" id="cd00609">
    <property type="entry name" value="AAT_like"/>
    <property type="match status" value="1"/>
</dbReference>
<gene>
    <name evidence="7" type="ORF">GZ78_16060</name>
</gene>
<dbReference type="InterPro" id="IPR015421">
    <property type="entry name" value="PyrdxlP-dep_Trfase_major"/>
</dbReference>
<dbReference type="AlphaFoldDB" id="A0A081NFV1"/>
<comment type="cofactor">
    <cofactor evidence="1">
        <name>pyridoxal 5'-phosphate</name>
        <dbReference type="ChEBI" id="CHEBI:597326"/>
    </cofactor>
</comment>
<dbReference type="NCBIfam" id="TIGR04350">
    <property type="entry name" value="C_S_lyase_PatB"/>
    <property type="match status" value="1"/>
</dbReference>
<evidence type="ECO:0000256" key="3">
    <source>
        <dbReference type="ARBA" id="ARBA00022898"/>
    </source>
</evidence>
<dbReference type="InterPro" id="IPR051798">
    <property type="entry name" value="Class-II_PLP-Dep_Aminotrans"/>
</dbReference>
<sequence length="384" mass="43378">MSTDFDAFIDRSHTSSLKWDRYKNKDILPFWVADMDFKSAPEIIEALQQRIEHGVFGYTLADEGLEDRIVDRMHNLYDWSIEKEWIVWLPGLVTALNIAVRSVAGPGETVAVPLPVYYPFLMAPKLGGRQMIGLDWVLKDNQWQLDLKAFKERITEDTKLLMLCNPQNPNGRVLTLEELETIEAICKKHNIVVCSDEVHCDLILDRNAEHIPYASLSEFTRDTSITLMSPSKTFNVAGFGCAFAIIPDGTLRMEFQRVRKGIVPDPDNMLIGYTAAKAAYEHGEPWRQSLLDYLRGNHDLLMSEINGIEGLSMLPLQSTYLAWINVSELGLDDPQRFFEEAGVGLSPGAQFGDRDYLRLNFGCSRSTLEEGIQRIKAAVASLNS</sequence>
<dbReference type="InterPro" id="IPR004839">
    <property type="entry name" value="Aminotransferase_I/II_large"/>
</dbReference>
<keyword evidence="4" id="KW-0456">Lyase</keyword>
<dbReference type="InterPro" id="IPR027619">
    <property type="entry name" value="C-S_lyase_PatB-like"/>
</dbReference>
<name>A0A081NFV1_9GAMM</name>
<reference evidence="7 8" key="1">
    <citation type="submission" date="2014-06" db="EMBL/GenBank/DDBJ databases">
        <title>Whole Genome Sequences of Three Symbiotic Endozoicomonas Bacteria.</title>
        <authorList>
            <person name="Neave M.J."/>
            <person name="Apprill A."/>
            <person name="Voolstra C.R."/>
        </authorList>
    </citation>
    <scope>NUCLEOTIDE SEQUENCE [LARGE SCALE GENOMIC DNA]</scope>
    <source>
        <strain evidence="7 8">DSM 25634</strain>
    </source>
</reference>
<dbReference type="Gene3D" id="3.40.640.10">
    <property type="entry name" value="Type I PLP-dependent aspartate aminotransferase-like (Major domain)"/>
    <property type="match status" value="1"/>
</dbReference>
<dbReference type="EC" id="4.4.1.13" evidence="2"/>
<dbReference type="RefSeq" id="WP_051786203.1">
    <property type="nucleotide sequence ID" value="NZ_JOKH01000003.1"/>
</dbReference>
<dbReference type="SUPFAM" id="SSF53383">
    <property type="entry name" value="PLP-dependent transferases"/>
    <property type="match status" value="1"/>
</dbReference>
<dbReference type="EMBL" id="JOKH01000003">
    <property type="protein sequence ID" value="KEQ17324.1"/>
    <property type="molecule type" value="Genomic_DNA"/>
</dbReference>
<dbReference type="STRING" id="1137799.GZ78_16060"/>
<keyword evidence="7" id="KW-0032">Aminotransferase</keyword>
<evidence type="ECO:0000256" key="4">
    <source>
        <dbReference type="ARBA" id="ARBA00023239"/>
    </source>
</evidence>
<organism evidence="7 8">
    <name type="scientific">Endozoicomonas numazuensis</name>
    <dbReference type="NCBI Taxonomy" id="1137799"/>
    <lineage>
        <taxon>Bacteria</taxon>
        <taxon>Pseudomonadati</taxon>
        <taxon>Pseudomonadota</taxon>
        <taxon>Gammaproteobacteria</taxon>
        <taxon>Oceanospirillales</taxon>
        <taxon>Endozoicomonadaceae</taxon>
        <taxon>Endozoicomonas</taxon>
    </lineage>
</organism>
<evidence type="ECO:0000259" key="6">
    <source>
        <dbReference type="Pfam" id="PF00155"/>
    </source>
</evidence>
<dbReference type="GO" id="GO:0047804">
    <property type="term" value="F:cysteine-S-conjugate beta-lyase activity"/>
    <property type="evidence" value="ECO:0007669"/>
    <property type="project" value="UniProtKB-EC"/>
</dbReference>
<dbReference type="Proteomes" id="UP000028073">
    <property type="component" value="Unassembled WGS sequence"/>
</dbReference>
<comment type="caution">
    <text evidence="7">The sequence shown here is derived from an EMBL/GenBank/DDBJ whole genome shotgun (WGS) entry which is preliminary data.</text>
</comment>
<keyword evidence="7" id="KW-0808">Transferase</keyword>
<dbReference type="InterPro" id="IPR015424">
    <property type="entry name" value="PyrdxlP-dep_Trfase"/>
</dbReference>
<dbReference type="PANTHER" id="PTHR43525">
    <property type="entry name" value="PROTEIN MALY"/>
    <property type="match status" value="1"/>
</dbReference>
<dbReference type="GO" id="GO:0030170">
    <property type="term" value="F:pyridoxal phosphate binding"/>
    <property type="evidence" value="ECO:0007669"/>
    <property type="project" value="InterPro"/>
</dbReference>
<dbReference type="PANTHER" id="PTHR43525:SF1">
    <property type="entry name" value="PROTEIN MALY"/>
    <property type="match status" value="1"/>
</dbReference>
<evidence type="ECO:0000256" key="2">
    <source>
        <dbReference type="ARBA" id="ARBA00012224"/>
    </source>
</evidence>